<evidence type="ECO:0000313" key="7">
    <source>
        <dbReference type="Proteomes" id="UP000095709"/>
    </source>
</evidence>
<reference evidence="6 7" key="1">
    <citation type="submission" date="2015-09" db="EMBL/GenBank/DDBJ databases">
        <authorList>
            <consortium name="Pathogen Informatics"/>
        </authorList>
    </citation>
    <scope>NUCLEOTIDE SEQUENCE [LARGE SCALE GENOMIC DNA]</scope>
    <source>
        <strain evidence="2 6">2789STDY5608849</strain>
        <strain evidence="3 7">2789STDY5834885</strain>
    </source>
</reference>
<name>A0A174HEG8_9FIRM</name>
<dbReference type="AlphaFoldDB" id="A0A174HEG8"/>
<dbReference type="PROSITE" id="PS50943">
    <property type="entry name" value="HTH_CROC1"/>
    <property type="match status" value="1"/>
</dbReference>
<dbReference type="EMBL" id="CZAL01000001">
    <property type="protein sequence ID" value="CUO71746.1"/>
    <property type="molecule type" value="Genomic_DNA"/>
</dbReference>
<dbReference type="InterPro" id="IPR001387">
    <property type="entry name" value="Cro/C1-type_HTH"/>
</dbReference>
<protein>
    <submittedName>
        <fullName evidence="3 4">Helix-turn-helix</fullName>
    </submittedName>
</protein>
<dbReference type="Proteomes" id="UP000737612">
    <property type="component" value="Unassembled WGS sequence"/>
</dbReference>
<dbReference type="EMBL" id="JAFHBD010000031">
    <property type="protein sequence ID" value="MBN2953374.1"/>
    <property type="molecule type" value="Genomic_DNA"/>
</dbReference>
<dbReference type="Pfam" id="PF01381">
    <property type="entry name" value="HTH_3"/>
    <property type="match status" value="1"/>
</dbReference>
<evidence type="ECO:0000313" key="6">
    <source>
        <dbReference type="Proteomes" id="UP000095706"/>
    </source>
</evidence>
<dbReference type="Gene3D" id="1.10.260.40">
    <property type="entry name" value="lambda repressor-like DNA-binding domains"/>
    <property type="match status" value="1"/>
</dbReference>
<dbReference type="SMART" id="SM00530">
    <property type="entry name" value="HTH_XRE"/>
    <property type="match status" value="1"/>
</dbReference>
<dbReference type="CDD" id="cd00093">
    <property type="entry name" value="HTH_XRE"/>
    <property type="match status" value="1"/>
</dbReference>
<evidence type="ECO:0000259" key="1">
    <source>
        <dbReference type="PROSITE" id="PS50943"/>
    </source>
</evidence>
<dbReference type="GO" id="GO:0003677">
    <property type="term" value="F:DNA binding"/>
    <property type="evidence" value="ECO:0007669"/>
    <property type="project" value="InterPro"/>
</dbReference>
<evidence type="ECO:0000313" key="3">
    <source>
        <dbReference type="EMBL" id="CUO71746.1"/>
    </source>
</evidence>
<accession>A0A174HEG8</accession>
<keyword evidence="8" id="KW-1185">Reference proteome</keyword>
<dbReference type="Proteomes" id="UP000768180">
    <property type="component" value="Unassembled WGS sequence"/>
</dbReference>
<dbReference type="Proteomes" id="UP000095709">
    <property type="component" value="Unassembled WGS sequence"/>
</dbReference>
<dbReference type="EMBL" id="JAAITQ010000028">
    <property type="protein sequence ID" value="NSE17320.1"/>
    <property type="molecule type" value="Genomic_DNA"/>
</dbReference>
<dbReference type="InterPro" id="IPR010982">
    <property type="entry name" value="Lambda_DNA-bd_dom_sf"/>
</dbReference>
<sequence length="72" mass="8659">MKYQRIEDMRIDQDLTIKEISALLECNRDVYSRYEKGIRDIPIDYVIRLARFYDCSVDYLLSVSSKKRKFGD</sequence>
<gene>
    <name evidence="2" type="ORF">ERS852406_02598</name>
    <name evidence="3" type="ORF">ERS852498_00322</name>
    <name evidence="5" type="ORF">G5B05_13085</name>
    <name evidence="4" type="ORF">JTJ23_07195</name>
</gene>
<feature type="domain" description="HTH cro/C1-type" evidence="1">
    <location>
        <begin position="6"/>
        <end position="60"/>
    </location>
</feature>
<dbReference type="GeneID" id="79856050"/>
<organism evidence="3 7">
    <name type="scientific">Fusicatenibacter saccharivorans</name>
    <dbReference type="NCBI Taxonomy" id="1150298"/>
    <lineage>
        <taxon>Bacteria</taxon>
        <taxon>Bacillati</taxon>
        <taxon>Bacillota</taxon>
        <taxon>Clostridia</taxon>
        <taxon>Lachnospirales</taxon>
        <taxon>Lachnospiraceae</taxon>
        <taxon>Fusicatenibacter</taxon>
    </lineage>
</organism>
<proteinExistence type="predicted"/>
<dbReference type="Proteomes" id="UP000095706">
    <property type="component" value="Unassembled WGS sequence"/>
</dbReference>
<evidence type="ECO:0000313" key="5">
    <source>
        <dbReference type="EMBL" id="NSE17320.1"/>
    </source>
</evidence>
<reference evidence="4" key="4">
    <citation type="submission" date="2021-02" db="EMBL/GenBank/DDBJ databases">
        <title>Metagenome-assembled genomes from human diarrheal sample B26.</title>
        <authorList>
            <person name="Ateba T.P."/>
            <person name="Alayande K.A."/>
            <person name="Mwanza M."/>
        </authorList>
    </citation>
    <scope>NUCLEOTIDE SEQUENCE</scope>
    <source>
        <strain evidence="4">06WH</strain>
    </source>
</reference>
<evidence type="ECO:0000313" key="2">
    <source>
        <dbReference type="EMBL" id="CUO69942.1"/>
    </source>
</evidence>
<evidence type="ECO:0000313" key="4">
    <source>
        <dbReference type="EMBL" id="MBN2953374.1"/>
    </source>
</evidence>
<reference evidence="5 8" key="2">
    <citation type="journal article" date="2020" name="Cell Host Microbe">
        <title>Functional and Genomic Variation between Human-Derived Isolates of Lachnospiraceae Reveals Inter- and Intra-Species Diversity.</title>
        <authorList>
            <person name="Sorbara M.T."/>
            <person name="Littmann E.R."/>
            <person name="Fontana E."/>
            <person name="Moody T.U."/>
            <person name="Kohout C.E."/>
            <person name="Gjonbalaj M."/>
            <person name="Eaton V."/>
            <person name="Seok R."/>
            <person name="Leiner I.M."/>
            <person name="Pamer E.G."/>
        </authorList>
    </citation>
    <scope>NUCLEOTIDE SEQUENCE [LARGE SCALE GENOMIC DNA]</scope>
    <source>
        <strain evidence="5 8">MSK.14.54</strain>
    </source>
</reference>
<dbReference type="EMBL" id="CYYV01000013">
    <property type="protein sequence ID" value="CUO69942.1"/>
    <property type="molecule type" value="Genomic_DNA"/>
</dbReference>
<dbReference type="SUPFAM" id="SSF47413">
    <property type="entry name" value="lambda repressor-like DNA-binding domains"/>
    <property type="match status" value="1"/>
</dbReference>
<dbReference type="RefSeq" id="WP_055228291.1">
    <property type="nucleotide sequence ID" value="NZ_CABJFB010000009.1"/>
</dbReference>
<reference evidence="5" key="3">
    <citation type="submission" date="2020-02" db="EMBL/GenBank/DDBJ databases">
        <authorList>
            <person name="Littmann E."/>
            <person name="Sorbara M."/>
        </authorList>
    </citation>
    <scope>NUCLEOTIDE SEQUENCE</scope>
    <source>
        <strain evidence="5">MSK.14.54</strain>
    </source>
</reference>
<evidence type="ECO:0000313" key="8">
    <source>
        <dbReference type="Proteomes" id="UP000768180"/>
    </source>
</evidence>